<evidence type="ECO:0000256" key="8">
    <source>
        <dbReference type="PROSITE-ProRule" id="PRU00175"/>
    </source>
</evidence>
<proteinExistence type="predicted"/>
<dbReference type="STRING" id="33528.ENSGAFP00000009486"/>
<dbReference type="GO" id="GO:0005879">
    <property type="term" value="C:axonemal microtubule"/>
    <property type="evidence" value="ECO:0007669"/>
    <property type="project" value="InterPro"/>
</dbReference>
<dbReference type="SUPFAM" id="SSF48371">
    <property type="entry name" value="ARM repeat"/>
    <property type="match status" value="1"/>
</dbReference>
<dbReference type="EMBL" id="NHOQ01001809">
    <property type="protein sequence ID" value="PWA22135.1"/>
    <property type="molecule type" value="Genomic_DNA"/>
</dbReference>
<dbReference type="InterPro" id="IPR001841">
    <property type="entry name" value="Znf_RING"/>
</dbReference>
<dbReference type="InterPro" id="IPR043136">
    <property type="entry name" value="B30.2/SPRY_sf"/>
</dbReference>
<dbReference type="Pfam" id="PF00622">
    <property type="entry name" value="SPRY"/>
    <property type="match status" value="1"/>
</dbReference>
<dbReference type="SUPFAM" id="SSF49899">
    <property type="entry name" value="Concanavalin A-like lectins/glucanases"/>
    <property type="match status" value="1"/>
</dbReference>
<dbReference type="InterPro" id="IPR003877">
    <property type="entry name" value="SPRY_dom"/>
</dbReference>
<dbReference type="PANTHER" id="PTHR13363:SF6">
    <property type="entry name" value="RING FINGER AND SPRY DOMAIN-CONTAINING PROTEIN 1"/>
    <property type="match status" value="1"/>
</dbReference>
<feature type="compositionally biased region" description="Basic residues" evidence="9">
    <location>
        <begin position="190"/>
        <end position="204"/>
    </location>
</feature>
<dbReference type="GO" id="GO:0035082">
    <property type="term" value="P:axoneme assembly"/>
    <property type="evidence" value="ECO:0007669"/>
    <property type="project" value="InterPro"/>
</dbReference>
<keyword evidence="7" id="KW-0966">Cell projection</keyword>
<dbReference type="InterPro" id="IPR026507">
    <property type="entry name" value="PIRC1/2"/>
</dbReference>
<evidence type="ECO:0000256" key="1">
    <source>
        <dbReference type="ARBA" id="ARBA00004430"/>
    </source>
</evidence>
<dbReference type="Gene3D" id="2.60.120.920">
    <property type="match status" value="1"/>
</dbReference>
<dbReference type="AlphaFoldDB" id="A0A315VFF3"/>
<dbReference type="GO" id="GO:0051603">
    <property type="term" value="P:proteolysis involved in protein catabolic process"/>
    <property type="evidence" value="ECO:0007669"/>
    <property type="project" value="TreeGrafter"/>
</dbReference>
<keyword evidence="4 8" id="KW-0863">Zinc-finger</keyword>
<dbReference type="InterPro" id="IPR035774">
    <property type="entry name" value="SPRY_RSPRY1"/>
</dbReference>
<dbReference type="PROSITE" id="PS50089">
    <property type="entry name" value="ZF_RING_2"/>
    <property type="match status" value="1"/>
</dbReference>
<protein>
    <recommendedName>
        <fullName evidence="14">RING finger and SPRY domain-containing protein 1</fullName>
    </recommendedName>
</protein>
<feature type="compositionally biased region" description="Basic and acidic residues" evidence="9">
    <location>
        <begin position="147"/>
        <end position="156"/>
    </location>
</feature>
<dbReference type="PROSITE" id="PS50188">
    <property type="entry name" value="B302_SPRY"/>
    <property type="match status" value="1"/>
</dbReference>
<dbReference type="InterPro" id="IPR016024">
    <property type="entry name" value="ARM-type_fold"/>
</dbReference>
<keyword evidence="3" id="KW-0479">Metal-binding</keyword>
<name>A0A315VFF3_GAMAF</name>
<accession>A0A315VFF3</accession>
<dbReference type="PANTHER" id="PTHR13363">
    <property type="entry name" value="RING FINGER AND SRY DOMAIN-CONTAINING"/>
    <property type="match status" value="1"/>
</dbReference>
<dbReference type="Proteomes" id="UP000250572">
    <property type="component" value="Unassembled WGS sequence"/>
</dbReference>
<dbReference type="SMART" id="SM00449">
    <property type="entry name" value="SPRY"/>
    <property type="match status" value="1"/>
</dbReference>
<feature type="domain" description="B30.2/SPRY" evidence="11">
    <location>
        <begin position="407"/>
        <end position="590"/>
    </location>
</feature>
<dbReference type="CDD" id="cd16566">
    <property type="entry name" value="RING-HC_RSPRY1"/>
    <property type="match status" value="1"/>
</dbReference>
<dbReference type="GO" id="GO:0008270">
    <property type="term" value="F:zinc ion binding"/>
    <property type="evidence" value="ECO:0007669"/>
    <property type="project" value="UniProtKB-KW"/>
</dbReference>
<sequence>MSLPPEAEHVRSCSNPGNPVFSCIISSKVKEGTMGKIHPQSFLYRTTSGDYGRLPPSFESAPCSYHPKTQSFTRRMRLGGMFHGCSMNTALDKTQALAAWITFCACRSLTQLLLLLSPSAPPARETLATATRLGAMGNSCVCREDSDLEDHRHDSASRATRAQVRRVDHGTAVGADVADRSGRPRDPVRPPRRGRGPHEPRRKKQNVDGLVLDTLAVIRTLVDNDQEPPYSMITLHEMAETDDGWLEVVQSLIRVIPLDDPLGPAVITLLLDECPLPTKDALQKLSDMLSLSATVAQQDALNPAKHRNTTAVLGCLAEKLAGPASIGLLSPGTLEYLLESLSADSHPTVMLFALIALEKFSQTSENKLTVSESSISDRLAVLESWADHQDYLKRQVGFCSQWSLDNLFLKDGRQFTYEKLNLSSINAMLNSNDVSEYLKISPTGLEARCDASSFESVRCTFCVDSGVWYYEVTVVTSGVMQIGWATKDSKFLNHEGYGIGDDEYSCAYDGCRQLIWYNARSKPHSHPCWKEGDTIGFLLDLSKKQMIFYLNGYQLPPEKQVFSSATSGFFAAASFMSYQQCEFNFGAKPFRHPPSVKFSTFNDFASLKPTEKIILPRHRRLALLKQVSIRDNCCTLCCDVMADTELRPCGHGGMCMDCALQLETCPLCRQEIQTR</sequence>
<keyword evidence="5" id="KW-0862">Zinc</keyword>
<reference evidence="12 13" key="1">
    <citation type="journal article" date="2018" name="G3 (Bethesda)">
        <title>A High-Quality Reference Genome for the Invasive Mosquitofish Gambusia affinis Using a Chicago Library.</title>
        <authorList>
            <person name="Hoffberg S.L."/>
            <person name="Troendle N.J."/>
            <person name="Glenn T.C."/>
            <person name="Mahmud O."/>
            <person name="Louha S."/>
            <person name="Chalopin D."/>
            <person name="Bennetzen J.L."/>
            <person name="Mauricio R."/>
        </authorList>
    </citation>
    <scope>NUCLEOTIDE SEQUENCE [LARGE SCALE GENOMIC DNA]</scope>
    <source>
        <strain evidence="12">NE01/NJP1002.9</strain>
        <tissue evidence="12">Muscle</tissue>
    </source>
</reference>
<comment type="caution">
    <text evidence="12">The sequence shown here is derived from an EMBL/GenBank/DDBJ whole genome shotgun (WGS) entry which is preliminary data.</text>
</comment>
<dbReference type="SUPFAM" id="SSF57850">
    <property type="entry name" value="RING/U-box"/>
    <property type="match status" value="1"/>
</dbReference>
<keyword evidence="6" id="KW-0206">Cytoskeleton</keyword>
<evidence type="ECO:0000313" key="13">
    <source>
        <dbReference type="Proteomes" id="UP000250572"/>
    </source>
</evidence>
<dbReference type="InterPro" id="IPR013320">
    <property type="entry name" value="ConA-like_dom_sf"/>
</dbReference>
<dbReference type="InterPro" id="IPR001870">
    <property type="entry name" value="B30.2/SPRY"/>
</dbReference>
<keyword evidence="2" id="KW-0963">Cytoplasm</keyword>
<gene>
    <name evidence="12" type="ORF">CCH79_00020150</name>
</gene>
<evidence type="ECO:0000256" key="7">
    <source>
        <dbReference type="ARBA" id="ARBA00023273"/>
    </source>
</evidence>
<evidence type="ECO:0000256" key="3">
    <source>
        <dbReference type="ARBA" id="ARBA00022723"/>
    </source>
</evidence>
<evidence type="ECO:0000313" key="12">
    <source>
        <dbReference type="EMBL" id="PWA22135.1"/>
    </source>
</evidence>
<dbReference type="Gene3D" id="3.30.40.10">
    <property type="entry name" value="Zinc/RING finger domain, C3HC4 (zinc finger)"/>
    <property type="match status" value="1"/>
</dbReference>
<evidence type="ECO:0000256" key="2">
    <source>
        <dbReference type="ARBA" id="ARBA00022490"/>
    </source>
</evidence>
<evidence type="ECO:0000259" key="10">
    <source>
        <dbReference type="PROSITE" id="PS50089"/>
    </source>
</evidence>
<evidence type="ECO:0008006" key="14">
    <source>
        <dbReference type="Google" id="ProtNLM"/>
    </source>
</evidence>
<dbReference type="InterPro" id="IPR045129">
    <property type="entry name" value="RNF123/RKP/RSPRY1"/>
</dbReference>
<evidence type="ECO:0000256" key="6">
    <source>
        <dbReference type="ARBA" id="ARBA00023212"/>
    </source>
</evidence>
<evidence type="ECO:0000256" key="5">
    <source>
        <dbReference type="ARBA" id="ARBA00022833"/>
    </source>
</evidence>
<feature type="non-terminal residue" evidence="12">
    <location>
        <position position="675"/>
    </location>
</feature>
<feature type="region of interest" description="Disordered" evidence="9">
    <location>
        <begin position="147"/>
        <end position="207"/>
    </location>
</feature>
<evidence type="ECO:0000259" key="11">
    <source>
        <dbReference type="PROSITE" id="PS50188"/>
    </source>
</evidence>
<evidence type="ECO:0000256" key="9">
    <source>
        <dbReference type="SAM" id="MobiDB-lite"/>
    </source>
</evidence>
<feature type="domain" description="RING-type" evidence="10">
    <location>
        <begin position="634"/>
        <end position="669"/>
    </location>
</feature>
<dbReference type="Pfam" id="PF13920">
    <property type="entry name" value="zf-C3HC4_3"/>
    <property type="match status" value="1"/>
</dbReference>
<evidence type="ECO:0000256" key="4">
    <source>
        <dbReference type="ARBA" id="ARBA00022771"/>
    </source>
</evidence>
<dbReference type="InterPro" id="IPR013083">
    <property type="entry name" value="Znf_RING/FYVE/PHD"/>
</dbReference>
<feature type="compositionally biased region" description="Basic and acidic residues" evidence="9">
    <location>
        <begin position="177"/>
        <end position="189"/>
    </location>
</feature>
<dbReference type="Pfam" id="PF14892">
    <property type="entry name" value="PIRC1_2"/>
    <property type="match status" value="1"/>
</dbReference>
<dbReference type="CDD" id="cd12883">
    <property type="entry name" value="SPRY_RING"/>
    <property type="match status" value="1"/>
</dbReference>
<keyword evidence="13" id="KW-1185">Reference proteome</keyword>
<dbReference type="GO" id="GO:0004842">
    <property type="term" value="F:ubiquitin-protein transferase activity"/>
    <property type="evidence" value="ECO:0007669"/>
    <property type="project" value="InterPro"/>
</dbReference>
<organism evidence="12 13">
    <name type="scientific">Gambusia affinis</name>
    <name type="common">Western mosquitofish</name>
    <name type="synonym">Heterandria affinis</name>
    <dbReference type="NCBI Taxonomy" id="33528"/>
    <lineage>
        <taxon>Eukaryota</taxon>
        <taxon>Metazoa</taxon>
        <taxon>Chordata</taxon>
        <taxon>Craniata</taxon>
        <taxon>Vertebrata</taxon>
        <taxon>Euteleostomi</taxon>
        <taxon>Actinopterygii</taxon>
        <taxon>Neopterygii</taxon>
        <taxon>Teleostei</taxon>
        <taxon>Neoteleostei</taxon>
        <taxon>Acanthomorphata</taxon>
        <taxon>Ovalentaria</taxon>
        <taxon>Atherinomorphae</taxon>
        <taxon>Cyprinodontiformes</taxon>
        <taxon>Poeciliidae</taxon>
        <taxon>Poeciliinae</taxon>
        <taxon>Gambusia</taxon>
    </lineage>
</organism>
<comment type="subcellular location">
    <subcellularLocation>
        <location evidence="1">Cytoplasm</location>
        <location evidence="1">Cytoskeleton</location>
        <location evidence="1">Cilium axoneme</location>
    </subcellularLocation>
</comment>